<proteinExistence type="predicted"/>
<name>A0A8S8ZP48_SORMA</name>
<sequence length="205" mass="22327">MSSNTNKNLYYTVPLDDDLESQDYLQEKKAPWLSVPIRSAAPSRSPLSILKERFWSWSNDDTHHLLHSSNSNARSAGRKGFWDRWIWLVHAVLLTTSMTLFALSMCTLQTAASASTTASAAVQCQCQGTGSSSAAAGGMDGASSTSSSLVVPRSFFDDDEKETSAPPAVVLPVPIAVDIPESKHVNMEVSVDDKTWVEEGEEDEE</sequence>
<dbReference type="Proteomes" id="UP000433876">
    <property type="component" value="Unassembled WGS sequence"/>
</dbReference>
<evidence type="ECO:0000313" key="2">
    <source>
        <dbReference type="EMBL" id="KAA8630860.1"/>
    </source>
</evidence>
<dbReference type="AlphaFoldDB" id="A0A8S8ZP48"/>
<gene>
    <name evidence="2" type="ORF">SMACR_07110</name>
</gene>
<organism evidence="2 3">
    <name type="scientific">Sordaria macrospora</name>
    <dbReference type="NCBI Taxonomy" id="5147"/>
    <lineage>
        <taxon>Eukaryota</taxon>
        <taxon>Fungi</taxon>
        <taxon>Dikarya</taxon>
        <taxon>Ascomycota</taxon>
        <taxon>Pezizomycotina</taxon>
        <taxon>Sordariomycetes</taxon>
        <taxon>Sordariomycetidae</taxon>
        <taxon>Sordariales</taxon>
        <taxon>Sordariaceae</taxon>
        <taxon>Sordaria</taxon>
    </lineage>
</organism>
<keyword evidence="1" id="KW-0472">Membrane</keyword>
<reference evidence="2 3" key="1">
    <citation type="submission" date="2017-07" db="EMBL/GenBank/DDBJ databases">
        <title>Genome sequence of the Sordaria macrospora wild type strain R19027.</title>
        <authorList>
            <person name="Nowrousian M."/>
            <person name="Teichert I."/>
            <person name="Kueck U."/>
        </authorList>
    </citation>
    <scope>NUCLEOTIDE SEQUENCE [LARGE SCALE GENOMIC DNA]</scope>
    <source>
        <strain evidence="2 3">R19027</strain>
        <tissue evidence="2">Mycelium</tissue>
    </source>
</reference>
<dbReference type="EMBL" id="NMPR01000092">
    <property type="protein sequence ID" value="KAA8630860.1"/>
    <property type="molecule type" value="Genomic_DNA"/>
</dbReference>
<keyword evidence="1" id="KW-0812">Transmembrane</keyword>
<dbReference type="VEuPathDB" id="FungiDB:SMAC_07110"/>
<protein>
    <recommendedName>
        <fullName evidence="4">Transmembrane protein</fullName>
    </recommendedName>
</protein>
<comment type="caution">
    <text evidence="2">The sequence shown here is derived from an EMBL/GenBank/DDBJ whole genome shotgun (WGS) entry which is preliminary data.</text>
</comment>
<keyword evidence="1" id="KW-1133">Transmembrane helix</keyword>
<evidence type="ECO:0000256" key="1">
    <source>
        <dbReference type="SAM" id="Phobius"/>
    </source>
</evidence>
<evidence type="ECO:0008006" key="4">
    <source>
        <dbReference type="Google" id="ProtNLM"/>
    </source>
</evidence>
<feature type="transmembrane region" description="Helical" evidence="1">
    <location>
        <begin position="85"/>
        <end position="105"/>
    </location>
</feature>
<evidence type="ECO:0000313" key="3">
    <source>
        <dbReference type="Proteomes" id="UP000433876"/>
    </source>
</evidence>
<accession>A0A8S8ZP48</accession>